<dbReference type="EMBL" id="JAGFMF010011586">
    <property type="protein sequence ID" value="KAG8519881.1"/>
    <property type="molecule type" value="Genomic_DNA"/>
</dbReference>
<feature type="non-terminal residue" evidence="1">
    <location>
        <position position="1"/>
    </location>
</feature>
<dbReference type="Proteomes" id="UP000700334">
    <property type="component" value="Unassembled WGS sequence"/>
</dbReference>
<reference evidence="1" key="1">
    <citation type="journal article" date="2021" name="Evol. Appl.">
        <title>The genome of the Pyrenean desman and the effects of bottlenecks and inbreeding on the genomic landscape of an endangered species.</title>
        <authorList>
            <person name="Escoda L."/>
            <person name="Castresana J."/>
        </authorList>
    </citation>
    <scope>NUCLEOTIDE SEQUENCE</scope>
    <source>
        <strain evidence="1">IBE-C5619</strain>
    </source>
</reference>
<keyword evidence="2" id="KW-1185">Reference proteome</keyword>
<proteinExistence type="predicted"/>
<comment type="caution">
    <text evidence="1">The sequence shown here is derived from an EMBL/GenBank/DDBJ whole genome shotgun (WGS) entry which is preliminary data.</text>
</comment>
<evidence type="ECO:0000313" key="1">
    <source>
        <dbReference type="EMBL" id="KAG8519881.1"/>
    </source>
</evidence>
<accession>A0A8J6AEF2</accession>
<evidence type="ECO:0000313" key="2">
    <source>
        <dbReference type="Proteomes" id="UP000700334"/>
    </source>
</evidence>
<name>A0A8J6AEF2_GALPY</name>
<dbReference type="AlphaFoldDB" id="A0A8J6AEF2"/>
<feature type="non-terminal residue" evidence="1">
    <location>
        <position position="132"/>
    </location>
</feature>
<organism evidence="1 2">
    <name type="scientific">Galemys pyrenaicus</name>
    <name type="common">Iberian desman</name>
    <name type="synonym">Pyrenean desman</name>
    <dbReference type="NCBI Taxonomy" id="202257"/>
    <lineage>
        <taxon>Eukaryota</taxon>
        <taxon>Metazoa</taxon>
        <taxon>Chordata</taxon>
        <taxon>Craniata</taxon>
        <taxon>Vertebrata</taxon>
        <taxon>Euteleostomi</taxon>
        <taxon>Mammalia</taxon>
        <taxon>Eutheria</taxon>
        <taxon>Laurasiatheria</taxon>
        <taxon>Eulipotyphla</taxon>
        <taxon>Talpidae</taxon>
        <taxon>Galemys</taxon>
    </lineage>
</organism>
<sequence>RVCLRHIQQNGPRRITREILNTHGLSRNHINYGIIKNGLQKFGVTSQLFSRMMISPLQLSKIASNTSWVAIQQRRISRTDMAARTVENNLSFSQLLPLPHCHDKQTNISHRHVCDTEAHNTPRNSFTQCFIQ</sequence>
<protein>
    <submittedName>
        <fullName evidence="1">Uncharacterized protein</fullName>
    </submittedName>
</protein>
<gene>
    <name evidence="1" type="ORF">J0S82_010911</name>
</gene>